<evidence type="ECO:0000259" key="13">
    <source>
        <dbReference type="Pfam" id="PF13793"/>
    </source>
</evidence>
<feature type="binding site" evidence="12">
    <location>
        <position position="196"/>
    </location>
    <ligand>
        <name>D-ribose 5-phosphate</name>
        <dbReference type="ChEBI" id="CHEBI:78346"/>
    </ligand>
</feature>
<feature type="binding site" evidence="12">
    <location>
        <position position="132"/>
    </location>
    <ligand>
        <name>Mg(2+)</name>
        <dbReference type="ChEBI" id="CHEBI:18420"/>
    </ligand>
</feature>
<dbReference type="GO" id="GO:0009156">
    <property type="term" value="P:ribonucleoside monophosphate biosynthetic process"/>
    <property type="evidence" value="ECO:0007669"/>
    <property type="project" value="InterPro"/>
</dbReference>
<dbReference type="InterPro" id="IPR037515">
    <property type="entry name" value="Rib-P_diPkinase_bac"/>
</dbReference>
<dbReference type="EC" id="2.7.6.1" evidence="12"/>
<dbReference type="HAMAP" id="MF_00583_B">
    <property type="entry name" value="RibP_PPkinase_B"/>
    <property type="match status" value="1"/>
</dbReference>
<dbReference type="GO" id="GO:0016301">
    <property type="term" value="F:kinase activity"/>
    <property type="evidence" value="ECO:0007669"/>
    <property type="project" value="UniProtKB-KW"/>
</dbReference>
<dbReference type="EMBL" id="MHCR01000022">
    <property type="protein sequence ID" value="OGY25190.1"/>
    <property type="molecule type" value="Genomic_DNA"/>
</dbReference>
<dbReference type="GO" id="GO:0002189">
    <property type="term" value="C:ribose phosphate diphosphokinase complex"/>
    <property type="evidence" value="ECO:0007669"/>
    <property type="project" value="TreeGrafter"/>
</dbReference>
<dbReference type="NCBIfam" id="TIGR01251">
    <property type="entry name" value="ribP_PPkin"/>
    <property type="match status" value="1"/>
</dbReference>
<evidence type="ECO:0000256" key="8">
    <source>
        <dbReference type="ARBA" id="ARBA00022842"/>
    </source>
</evidence>
<organism evidence="14 15">
    <name type="scientific">Candidatus Woykebacteria bacterium RBG_16_39_9b</name>
    <dbReference type="NCBI Taxonomy" id="1802595"/>
    <lineage>
        <taxon>Bacteria</taxon>
        <taxon>Candidatus Woykeibacteriota</taxon>
    </lineage>
</organism>
<feature type="binding site" evidence="12">
    <location>
        <begin position="38"/>
        <end position="40"/>
    </location>
    <ligand>
        <name>ATP</name>
        <dbReference type="ChEBI" id="CHEBI:30616"/>
    </ligand>
</feature>
<keyword evidence="12" id="KW-0963">Cytoplasm</keyword>
<keyword evidence="2 12" id="KW-0808">Transferase</keyword>
<dbReference type="PANTHER" id="PTHR10210:SF41">
    <property type="entry name" value="RIBOSE-PHOSPHATE PYROPHOSPHOKINASE 1, CHLOROPLASTIC"/>
    <property type="match status" value="1"/>
</dbReference>
<comment type="subcellular location">
    <subcellularLocation>
        <location evidence="12">Cytoplasm</location>
    </subcellularLocation>
</comment>
<feature type="binding site" evidence="12">
    <location>
        <begin position="98"/>
        <end position="99"/>
    </location>
    <ligand>
        <name>ATP</name>
        <dbReference type="ChEBI" id="CHEBI:30616"/>
    </ligand>
</feature>
<dbReference type="Pfam" id="PF13793">
    <property type="entry name" value="Pribosyltran_N"/>
    <property type="match status" value="1"/>
</dbReference>
<dbReference type="InterPro" id="IPR005946">
    <property type="entry name" value="Rib-P_diPkinase"/>
</dbReference>
<dbReference type="GO" id="GO:0006015">
    <property type="term" value="P:5-phosphoribose 1-diphosphate biosynthetic process"/>
    <property type="evidence" value="ECO:0007669"/>
    <property type="project" value="UniProtKB-UniRule"/>
</dbReference>
<dbReference type="SMART" id="SM01400">
    <property type="entry name" value="Pribosyltran_N"/>
    <property type="match status" value="1"/>
</dbReference>
<name>A0A1G1WCG5_9BACT</name>
<dbReference type="Gene3D" id="3.40.50.2020">
    <property type="match status" value="2"/>
</dbReference>
<keyword evidence="8 12" id="KW-0460">Magnesium</keyword>
<dbReference type="InterPro" id="IPR000836">
    <property type="entry name" value="PRTase_dom"/>
</dbReference>
<dbReference type="GO" id="GO:0005524">
    <property type="term" value="F:ATP binding"/>
    <property type="evidence" value="ECO:0007669"/>
    <property type="project" value="UniProtKB-KW"/>
</dbReference>
<feature type="domain" description="Ribose-phosphate pyrophosphokinase N-terminal" evidence="13">
    <location>
        <begin position="7"/>
        <end position="122"/>
    </location>
</feature>
<gene>
    <name evidence="12" type="primary">prs</name>
    <name evidence="14" type="ORF">A2134_00660</name>
</gene>
<evidence type="ECO:0000256" key="2">
    <source>
        <dbReference type="ARBA" id="ARBA00022679"/>
    </source>
</evidence>
<keyword evidence="6 12" id="KW-0418">Kinase</keyword>
<feature type="active site" evidence="12">
    <location>
        <position position="194"/>
    </location>
</feature>
<keyword evidence="5 12" id="KW-0547">Nucleotide-binding</keyword>
<comment type="similarity">
    <text evidence="11 12">Belongs to the ribose-phosphate pyrophosphokinase family. Class I subfamily.</text>
</comment>
<dbReference type="NCBIfam" id="NF002320">
    <property type="entry name" value="PRK01259.1"/>
    <property type="match status" value="1"/>
</dbReference>
<comment type="caution">
    <text evidence="14">The sequence shown here is derived from an EMBL/GenBank/DDBJ whole genome shotgun (WGS) entry which is preliminary data.</text>
</comment>
<dbReference type="GO" id="GO:0000287">
    <property type="term" value="F:magnesium ion binding"/>
    <property type="evidence" value="ECO:0007669"/>
    <property type="project" value="UniProtKB-UniRule"/>
</dbReference>
<keyword evidence="7 12" id="KW-0067">ATP-binding</keyword>
<feature type="binding site" evidence="12">
    <location>
        <position position="171"/>
    </location>
    <ligand>
        <name>Mg(2+)</name>
        <dbReference type="ChEBI" id="CHEBI:18420"/>
    </ligand>
</feature>
<dbReference type="SUPFAM" id="SSF53271">
    <property type="entry name" value="PRTase-like"/>
    <property type="match status" value="1"/>
</dbReference>
<evidence type="ECO:0000256" key="3">
    <source>
        <dbReference type="ARBA" id="ARBA00022723"/>
    </source>
</evidence>
<evidence type="ECO:0000256" key="10">
    <source>
        <dbReference type="ARBA" id="ARBA00054914"/>
    </source>
</evidence>
<evidence type="ECO:0000313" key="15">
    <source>
        <dbReference type="Proteomes" id="UP000178162"/>
    </source>
</evidence>
<keyword evidence="4 12" id="KW-0545">Nucleotide biosynthesis</keyword>
<dbReference type="InterPro" id="IPR029057">
    <property type="entry name" value="PRTase-like"/>
</dbReference>
<dbReference type="GO" id="GO:0004749">
    <property type="term" value="F:ribose phosphate diphosphokinase activity"/>
    <property type="evidence" value="ECO:0007669"/>
    <property type="project" value="UniProtKB-UniRule"/>
</dbReference>
<comment type="subunit">
    <text evidence="12">Homohexamer.</text>
</comment>
<dbReference type="InterPro" id="IPR000842">
    <property type="entry name" value="PRib_PP_synth_CS"/>
</dbReference>
<keyword evidence="3 12" id="KW-0479">Metal-binding</keyword>
<feature type="binding site" evidence="12">
    <location>
        <position position="222"/>
    </location>
    <ligand>
        <name>D-ribose 5-phosphate</name>
        <dbReference type="ChEBI" id="CHEBI:78346"/>
    </ligand>
</feature>
<feature type="binding site" evidence="12">
    <location>
        <begin position="226"/>
        <end position="230"/>
    </location>
    <ligand>
        <name>D-ribose 5-phosphate</name>
        <dbReference type="ChEBI" id="CHEBI:78346"/>
    </ligand>
</feature>
<dbReference type="InterPro" id="IPR029099">
    <property type="entry name" value="Pribosyltran_N"/>
</dbReference>
<dbReference type="Proteomes" id="UP000178162">
    <property type="component" value="Unassembled WGS sequence"/>
</dbReference>
<dbReference type="UniPathway" id="UPA00087">
    <property type="reaction ID" value="UER00172"/>
</dbReference>
<comment type="catalytic activity">
    <reaction evidence="9 12">
        <text>D-ribose 5-phosphate + ATP = 5-phospho-alpha-D-ribose 1-diphosphate + AMP + H(+)</text>
        <dbReference type="Rhea" id="RHEA:15609"/>
        <dbReference type="ChEBI" id="CHEBI:15378"/>
        <dbReference type="ChEBI" id="CHEBI:30616"/>
        <dbReference type="ChEBI" id="CHEBI:58017"/>
        <dbReference type="ChEBI" id="CHEBI:78346"/>
        <dbReference type="ChEBI" id="CHEBI:456215"/>
        <dbReference type="EC" id="2.7.6.1"/>
    </reaction>
</comment>
<evidence type="ECO:0000256" key="7">
    <source>
        <dbReference type="ARBA" id="ARBA00022840"/>
    </source>
</evidence>
<dbReference type="GO" id="GO:0005737">
    <property type="term" value="C:cytoplasm"/>
    <property type="evidence" value="ECO:0007669"/>
    <property type="project" value="UniProtKB-SubCell"/>
</dbReference>
<evidence type="ECO:0000256" key="1">
    <source>
        <dbReference type="ARBA" id="ARBA00004996"/>
    </source>
</evidence>
<evidence type="ECO:0000313" key="14">
    <source>
        <dbReference type="EMBL" id="OGY25190.1"/>
    </source>
</evidence>
<evidence type="ECO:0000256" key="6">
    <source>
        <dbReference type="ARBA" id="ARBA00022777"/>
    </source>
</evidence>
<dbReference type="FunFam" id="3.40.50.2020:FF:000001">
    <property type="entry name" value="Ribose-phosphate pyrophosphokinase"/>
    <property type="match status" value="1"/>
</dbReference>
<evidence type="ECO:0000256" key="4">
    <source>
        <dbReference type="ARBA" id="ARBA00022727"/>
    </source>
</evidence>
<dbReference type="AlphaFoldDB" id="A0A1G1WCG5"/>
<evidence type="ECO:0000256" key="12">
    <source>
        <dbReference type="HAMAP-Rule" id="MF_00583"/>
    </source>
</evidence>
<accession>A0A1G1WCG5</accession>
<dbReference type="CDD" id="cd06223">
    <property type="entry name" value="PRTases_typeI"/>
    <property type="match status" value="1"/>
</dbReference>
<dbReference type="Pfam" id="PF14572">
    <property type="entry name" value="Pribosyl_synth"/>
    <property type="match status" value="1"/>
</dbReference>
<comment type="function">
    <text evidence="10 12">Involved in the biosynthesis of the central metabolite phospho-alpha-D-ribosyl-1-pyrophosphate (PRPP) via the transfer of pyrophosphoryl group from ATP to 1-hydroxyl of ribose-5-phosphate (Rib-5-P).</text>
</comment>
<evidence type="ECO:0000256" key="9">
    <source>
        <dbReference type="ARBA" id="ARBA00049535"/>
    </source>
</evidence>
<protein>
    <recommendedName>
        <fullName evidence="12">Ribose-phosphate pyrophosphokinase</fullName>
        <shortName evidence="12">RPPK</shortName>
        <ecNumber evidence="12">2.7.6.1</ecNumber>
    </recommendedName>
    <alternativeName>
        <fullName evidence="12">5-phospho-D-ribosyl alpha-1-diphosphate synthase</fullName>
    </alternativeName>
    <alternativeName>
        <fullName evidence="12">Phosphoribosyl diphosphate synthase</fullName>
    </alternativeName>
    <alternativeName>
        <fullName evidence="12">Phosphoribosyl pyrophosphate synthase</fullName>
        <shortName evidence="12">P-Rib-PP synthase</shortName>
        <shortName evidence="12">PRPP synthase</shortName>
        <shortName evidence="12">PRPPase</shortName>
    </alternativeName>
</protein>
<dbReference type="GO" id="GO:0006164">
    <property type="term" value="P:purine nucleotide biosynthetic process"/>
    <property type="evidence" value="ECO:0007669"/>
    <property type="project" value="TreeGrafter"/>
</dbReference>
<comment type="pathway">
    <text evidence="1 12">Metabolic intermediate biosynthesis; 5-phospho-alpha-D-ribose 1-diphosphate biosynthesis; 5-phospho-alpha-D-ribose 1-diphosphate from D-ribose 5-phosphate (route I): step 1/1.</text>
</comment>
<evidence type="ECO:0000256" key="11">
    <source>
        <dbReference type="ARBA" id="ARBA00061444"/>
    </source>
</evidence>
<reference evidence="14 15" key="1">
    <citation type="journal article" date="2016" name="Nat. Commun.">
        <title>Thousands of microbial genomes shed light on interconnected biogeochemical processes in an aquifer system.</title>
        <authorList>
            <person name="Anantharaman K."/>
            <person name="Brown C.T."/>
            <person name="Hug L.A."/>
            <person name="Sharon I."/>
            <person name="Castelle C.J."/>
            <person name="Probst A.J."/>
            <person name="Thomas B.C."/>
            <person name="Singh A."/>
            <person name="Wilkins M.J."/>
            <person name="Karaoz U."/>
            <person name="Brodie E.L."/>
            <person name="Williams K.H."/>
            <person name="Hubbard S.S."/>
            <person name="Banfield J.F."/>
        </authorList>
    </citation>
    <scope>NUCLEOTIDE SEQUENCE [LARGE SCALE GENOMIC DNA]</scope>
</reference>
<evidence type="ECO:0000256" key="5">
    <source>
        <dbReference type="ARBA" id="ARBA00022741"/>
    </source>
</evidence>
<sequence length="313" mass="34497">MDRDFWIFSGRANTALANDIAKKLKIKLGKINIRDFADGEISVQLNENVRRRSVFFIQPICPPEVNKSLMELLISVDALRRASAAEITAVIPYFGYARQDRKDRPRVPITAKLVANLLEAAGISRVVCVDLHSDQIQGFFNIPVDNLYSSFALIPAIKKKFRNRLAIVSPDVGGTVRARAYAYRLKAPLVIIDKRRDPNVPNKAEAMNVIGDVKRKNVVIVDDMIDTAGTLIEAAKALKLAGADSVYAAAAHGLFSGEALSKIEKSMIEQILVTNTVPPINNSQKIKIVSIASLLAEAIKRIHLRRSVSSLFV</sequence>
<dbReference type="STRING" id="1802595.A2134_00660"/>
<dbReference type="PANTHER" id="PTHR10210">
    <property type="entry name" value="RIBOSE-PHOSPHATE DIPHOSPHOKINASE FAMILY MEMBER"/>
    <property type="match status" value="1"/>
</dbReference>
<comment type="cofactor">
    <cofactor evidence="12">
        <name>Mg(2+)</name>
        <dbReference type="ChEBI" id="CHEBI:18420"/>
    </cofactor>
    <text evidence="12">Binds 2 Mg(2+) ions per subunit.</text>
</comment>
<dbReference type="PROSITE" id="PS00114">
    <property type="entry name" value="PRPP_SYNTHASE"/>
    <property type="match status" value="1"/>
</dbReference>
<proteinExistence type="inferred from homology"/>